<accession>Q1ISW1</accession>
<sequence length="516" mass="54859">MRFQKPLFLLAILSLSLFASAAQKGHDATLTVGVQGGSGVAASDISVTLGGKGAALVAAPVPKSLIVPDLQLDQYTTELPEAVQSPIIFVFDAMDTREIEERDMRKHVLKFMADAAAKKQAVGLVMMYRDGVFAIHDYRMGSAVLAAALAKANGGSAPSVPGAEQRVAIEAKLLAEFAKGTYSTQASDNTVLLTTLDAPVLMMQEVGAALRDLPGRKAIVWVTAGVPFEIEERDHSLTTHLELNSGVAVNGASVTSTKRTATDDQIRKLQPMWRATLNNLWDSGTAVYPVEARSNFSPPAGRVYTSTMTQVAEMTGGKAFYGSNDPSSFFNSIVSDNANSIRVAFPIEGSNDNWQKLNVTSPKGKVFAPTGMFVPPDRSADDLRKNAISTALNSRFGFGGMPFRLTLGDQGASGAKKTVNFVVFLPPNAGFVDEKTGEINLDIAAVAYGKKSEKAGTMAAAVATKVPTEAVKQIGEMGSKLSQKIDLPPGDYTLRVVVRDNLNGRVGSIEARVEVK</sequence>
<feature type="signal peptide" evidence="1">
    <location>
        <begin position="1"/>
        <end position="21"/>
    </location>
</feature>
<dbReference type="KEGG" id="aba:Acid345_1036"/>
<dbReference type="EMBL" id="CP000360">
    <property type="protein sequence ID" value="ABF40039.1"/>
    <property type="molecule type" value="Genomic_DNA"/>
</dbReference>
<gene>
    <name evidence="2" type="ordered locus">Acid345_1036</name>
</gene>
<feature type="chain" id="PRO_5004191946" description="VWFA domain-containing protein" evidence="1">
    <location>
        <begin position="22"/>
        <end position="516"/>
    </location>
</feature>
<proteinExistence type="predicted"/>
<keyword evidence="3" id="KW-1185">Reference proteome</keyword>
<organism evidence="2 3">
    <name type="scientific">Koribacter versatilis (strain Ellin345)</name>
    <dbReference type="NCBI Taxonomy" id="204669"/>
    <lineage>
        <taxon>Bacteria</taxon>
        <taxon>Pseudomonadati</taxon>
        <taxon>Acidobacteriota</taxon>
        <taxon>Terriglobia</taxon>
        <taxon>Terriglobales</taxon>
        <taxon>Candidatus Korobacteraceae</taxon>
        <taxon>Candidatus Korobacter</taxon>
    </lineage>
</organism>
<evidence type="ECO:0000313" key="2">
    <source>
        <dbReference type="EMBL" id="ABF40039.1"/>
    </source>
</evidence>
<dbReference type="AlphaFoldDB" id="Q1ISW1"/>
<name>Q1ISW1_KORVE</name>
<dbReference type="RefSeq" id="WP_011521841.1">
    <property type="nucleotide sequence ID" value="NC_008009.1"/>
</dbReference>
<keyword evidence="1" id="KW-0732">Signal</keyword>
<evidence type="ECO:0008006" key="4">
    <source>
        <dbReference type="Google" id="ProtNLM"/>
    </source>
</evidence>
<dbReference type="EnsemblBacteria" id="ABF40039">
    <property type="protein sequence ID" value="ABF40039"/>
    <property type="gene ID" value="Acid345_1036"/>
</dbReference>
<protein>
    <recommendedName>
        <fullName evidence="4">VWFA domain-containing protein</fullName>
    </recommendedName>
</protein>
<evidence type="ECO:0000256" key="1">
    <source>
        <dbReference type="SAM" id="SignalP"/>
    </source>
</evidence>
<reference evidence="2 3" key="1">
    <citation type="journal article" date="2009" name="Appl. Environ. Microbiol.">
        <title>Three genomes from the phylum Acidobacteria provide insight into the lifestyles of these microorganisms in soils.</title>
        <authorList>
            <person name="Ward N.L."/>
            <person name="Challacombe J.F."/>
            <person name="Janssen P.H."/>
            <person name="Henrissat B."/>
            <person name="Coutinho P.M."/>
            <person name="Wu M."/>
            <person name="Xie G."/>
            <person name="Haft D.H."/>
            <person name="Sait M."/>
            <person name="Badger J."/>
            <person name="Barabote R.D."/>
            <person name="Bradley B."/>
            <person name="Brettin T.S."/>
            <person name="Brinkac L.M."/>
            <person name="Bruce D."/>
            <person name="Creasy T."/>
            <person name="Daugherty S.C."/>
            <person name="Davidsen T.M."/>
            <person name="DeBoy R.T."/>
            <person name="Detter J.C."/>
            <person name="Dodson R.J."/>
            <person name="Durkin A.S."/>
            <person name="Ganapathy A."/>
            <person name="Gwinn-Giglio M."/>
            <person name="Han C.S."/>
            <person name="Khouri H."/>
            <person name="Kiss H."/>
            <person name="Kothari S.P."/>
            <person name="Madupu R."/>
            <person name="Nelson K.E."/>
            <person name="Nelson W.C."/>
            <person name="Paulsen I."/>
            <person name="Penn K."/>
            <person name="Ren Q."/>
            <person name="Rosovitz M.J."/>
            <person name="Selengut J.D."/>
            <person name="Shrivastava S."/>
            <person name="Sullivan S.A."/>
            <person name="Tapia R."/>
            <person name="Thompson L.S."/>
            <person name="Watkins K.L."/>
            <person name="Yang Q."/>
            <person name="Yu C."/>
            <person name="Zafar N."/>
            <person name="Zhou L."/>
            <person name="Kuske C.R."/>
        </authorList>
    </citation>
    <scope>NUCLEOTIDE SEQUENCE [LARGE SCALE GENOMIC DNA]</scope>
    <source>
        <strain evidence="2 3">Ellin345</strain>
    </source>
</reference>
<dbReference type="HOGENOM" id="CLU_527636_0_0_0"/>
<dbReference type="STRING" id="204669.Acid345_1036"/>
<evidence type="ECO:0000313" key="3">
    <source>
        <dbReference type="Proteomes" id="UP000002432"/>
    </source>
</evidence>
<dbReference type="Proteomes" id="UP000002432">
    <property type="component" value="Chromosome"/>
</dbReference>